<evidence type="ECO:0000313" key="3">
    <source>
        <dbReference type="Proteomes" id="UP001140094"/>
    </source>
</evidence>
<feature type="domain" description="Protein kinase" evidence="1">
    <location>
        <begin position="1"/>
        <end position="127"/>
    </location>
</feature>
<dbReference type="SUPFAM" id="SSF56112">
    <property type="entry name" value="Protein kinase-like (PK-like)"/>
    <property type="match status" value="1"/>
</dbReference>
<dbReference type="InterPro" id="IPR000719">
    <property type="entry name" value="Prot_kinase_dom"/>
</dbReference>
<comment type="caution">
    <text evidence="2">The sequence shown here is derived from an EMBL/GenBank/DDBJ whole genome shotgun (WGS) entry which is preliminary data.</text>
</comment>
<evidence type="ECO:0000259" key="1">
    <source>
        <dbReference type="PROSITE" id="PS50011"/>
    </source>
</evidence>
<dbReference type="GO" id="GO:0004672">
    <property type="term" value="F:protein kinase activity"/>
    <property type="evidence" value="ECO:0007669"/>
    <property type="project" value="InterPro"/>
</dbReference>
<protein>
    <recommendedName>
        <fullName evidence="1">Protein kinase domain-containing protein</fullName>
    </recommendedName>
</protein>
<dbReference type="EMBL" id="JANBUO010000001">
    <property type="protein sequence ID" value="KAJ2809522.1"/>
    <property type="molecule type" value="Genomic_DNA"/>
</dbReference>
<proteinExistence type="predicted"/>
<keyword evidence="3" id="KW-1185">Reference proteome</keyword>
<sequence>MFVRFSHSLLKANAGDGKKFLLHWDIPTGNLLITQVGKPQVIDWGCGLVVSTDSPHRQPSAGVVVGTASYMGCRVLMGEFKHSVIDDFVLLFLVYSANLAEIFGTPDSSWQQDMWGGYLEFTDLLGK</sequence>
<dbReference type="Gene3D" id="1.10.510.10">
    <property type="entry name" value="Transferase(Phosphotransferase) domain 1"/>
    <property type="match status" value="1"/>
</dbReference>
<dbReference type="AlphaFoldDB" id="A0A9W8I700"/>
<name>A0A9W8I700_9FUNG</name>
<dbReference type="InterPro" id="IPR011009">
    <property type="entry name" value="Kinase-like_dom_sf"/>
</dbReference>
<accession>A0A9W8I700</accession>
<organism evidence="2 3">
    <name type="scientific">Coemansia guatemalensis</name>
    <dbReference type="NCBI Taxonomy" id="2761395"/>
    <lineage>
        <taxon>Eukaryota</taxon>
        <taxon>Fungi</taxon>
        <taxon>Fungi incertae sedis</taxon>
        <taxon>Zoopagomycota</taxon>
        <taxon>Kickxellomycotina</taxon>
        <taxon>Kickxellomycetes</taxon>
        <taxon>Kickxellales</taxon>
        <taxon>Kickxellaceae</taxon>
        <taxon>Coemansia</taxon>
    </lineage>
</organism>
<dbReference type="PROSITE" id="PS50011">
    <property type="entry name" value="PROTEIN_KINASE_DOM"/>
    <property type="match status" value="1"/>
</dbReference>
<evidence type="ECO:0000313" key="2">
    <source>
        <dbReference type="EMBL" id="KAJ2809522.1"/>
    </source>
</evidence>
<dbReference type="GO" id="GO:0005524">
    <property type="term" value="F:ATP binding"/>
    <property type="evidence" value="ECO:0007669"/>
    <property type="project" value="InterPro"/>
</dbReference>
<reference evidence="2" key="1">
    <citation type="submission" date="2022-07" db="EMBL/GenBank/DDBJ databases">
        <title>Phylogenomic reconstructions and comparative analyses of Kickxellomycotina fungi.</title>
        <authorList>
            <person name="Reynolds N.K."/>
            <person name="Stajich J.E."/>
            <person name="Barry K."/>
            <person name="Grigoriev I.V."/>
            <person name="Crous P."/>
            <person name="Smith M.E."/>
        </authorList>
    </citation>
    <scope>NUCLEOTIDE SEQUENCE</scope>
    <source>
        <strain evidence="2">NRRL 1565</strain>
    </source>
</reference>
<dbReference type="Proteomes" id="UP001140094">
    <property type="component" value="Unassembled WGS sequence"/>
</dbReference>
<dbReference type="OrthoDB" id="2747778at2759"/>
<gene>
    <name evidence="2" type="ORF">H4R20_000024</name>
</gene>